<dbReference type="GO" id="GO:0005737">
    <property type="term" value="C:cytoplasm"/>
    <property type="evidence" value="ECO:0007669"/>
    <property type="project" value="TreeGrafter"/>
</dbReference>
<evidence type="ECO:0000256" key="2">
    <source>
        <dbReference type="ARBA" id="ARBA00005124"/>
    </source>
</evidence>
<dbReference type="UniPathway" id="UPA00537">
    <property type="reaction ID" value="UER00594"/>
</dbReference>
<evidence type="ECO:0000313" key="9">
    <source>
        <dbReference type="EMBL" id="BAX80154.1"/>
    </source>
</evidence>
<dbReference type="OrthoDB" id="9787898at2"/>
<dbReference type="KEGG" id="mbas:ALGA_1780"/>
<dbReference type="SUPFAM" id="SSF82649">
    <property type="entry name" value="SufE/NifU"/>
    <property type="match status" value="1"/>
</dbReference>
<dbReference type="NCBIfam" id="TIGR00545">
    <property type="entry name" value="lipoyltrans"/>
    <property type="match status" value="1"/>
</dbReference>
<dbReference type="EC" id="6.3.1.20" evidence="3"/>
<dbReference type="Pfam" id="PF10437">
    <property type="entry name" value="Lip_prot_lig_C"/>
    <property type="match status" value="1"/>
</dbReference>
<dbReference type="Pfam" id="PF21948">
    <property type="entry name" value="LplA-B_cat"/>
    <property type="match status" value="1"/>
</dbReference>
<dbReference type="PROSITE" id="PS51733">
    <property type="entry name" value="BPL_LPL_CATALYTIC"/>
    <property type="match status" value="1"/>
</dbReference>
<dbReference type="Gene3D" id="3.30.390.50">
    <property type="entry name" value="CO dehydrogenase flavoprotein, C-terminal domain"/>
    <property type="match status" value="1"/>
</dbReference>
<organism evidence="9 10">
    <name type="scientific">Labilibaculum antarcticum</name>
    <dbReference type="NCBI Taxonomy" id="1717717"/>
    <lineage>
        <taxon>Bacteria</taxon>
        <taxon>Pseudomonadati</taxon>
        <taxon>Bacteroidota</taxon>
        <taxon>Bacteroidia</taxon>
        <taxon>Marinilabiliales</taxon>
        <taxon>Marinifilaceae</taxon>
        <taxon>Labilibaculum</taxon>
    </lineage>
</organism>
<keyword evidence="6" id="KW-0067">ATP-binding</keyword>
<keyword evidence="10" id="KW-1185">Reference proteome</keyword>
<evidence type="ECO:0000256" key="1">
    <source>
        <dbReference type="ARBA" id="ARBA00005085"/>
    </source>
</evidence>
<protein>
    <recommendedName>
        <fullName evidence="3">lipoate--protein ligase</fullName>
        <ecNumber evidence="3">6.3.1.20</ecNumber>
    </recommendedName>
</protein>
<reference evidence="9 10" key="1">
    <citation type="journal article" date="2018" name="Mar. Genomics">
        <title>Complete genome sequence of Marinifilaceae bacterium strain SPP2, isolated from the Antarctic marine sediment.</title>
        <authorList>
            <person name="Watanabe M."/>
            <person name="Kojima H."/>
            <person name="Fukui M."/>
        </authorList>
    </citation>
    <scope>NUCLEOTIDE SEQUENCE [LARGE SCALE GENOMIC DNA]</scope>
    <source>
        <strain evidence="9 10">SPP2</strain>
    </source>
</reference>
<evidence type="ECO:0000256" key="6">
    <source>
        <dbReference type="ARBA" id="ARBA00022840"/>
    </source>
</evidence>
<dbReference type="EMBL" id="AP018042">
    <property type="protein sequence ID" value="BAX80154.1"/>
    <property type="molecule type" value="Genomic_DNA"/>
</dbReference>
<dbReference type="GO" id="GO:0005524">
    <property type="term" value="F:ATP binding"/>
    <property type="evidence" value="ECO:0007669"/>
    <property type="project" value="UniProtKB-KW"/>
</dbReference>
<evidence type="ECO:0000256" key="3">
    <source>
        <dbReference type="ARBA" id="ARBA00012367"/>
    </source>
</evidence>
<comment type="pathway">
    <text evidence="2">Protein modification; protein lipoylation via exogenous pathway; protein N(6)-(lipoyl)lysine from lipoate: step 1/2.</text>
</comment>
<dbReference type="GO" id="GO:0009249">
    <property type="term" value="P:protein lipoylation"/>
    <property type="evidence" value="ECO:0007669"/>
    <property type="project" value="InterPro"/>
</dbReference>
<dbReference type="AlphaFoldDB" id="A0A1Y1CIJ6"/>
<proteinExistence type="predicted"/>
<keyword evidence="4 9" id="KW-0436">Ligase</keyword>
<dbReference type="Proteomes" id="UP000218267">
    <property type="component" value="Chromosome"/>
</dbReference>
<dbReference type="Gene3D" id="3.30.930.10">
    <property type="entry name" value="Bira Bifunctional Protein, Domain 2"/>
    <property type="match status" value="1"/>
</dbReference>
<evidence type="ECO:0000259" key="8">
    <source>
        <dbReference type="PROSITE" id="PS51733"/>
    </source>
</evidence>
<dbReference type="CDD" id="cd16443">
    <property type="entry name" value="LplA"/>
    <property type="match status" value="1"/>
</dbReference>
<comment type="catalytic activity">
    <reaction evidence="7">
        <text>L-lysyl-[lipoyl-carrier protein] + (R)-lipoate + ATP = N(6)-[(R)-lipoyl]-L-lysyl-[lipoyl-carrier protein] + AMP + diphosphate + H(+)</text>
        <dbReference type="Rhea" id="RHEA:49288"/>
        <dbReference type="Rhea" id="RHEA-COMP:10500"/>
        <dbReference type="Rhea" id="RHEA-COMP:10502"/>
        <dbReference type="ChEBI" id="CHEBI:15378"/>
        <dbReference type="ChEBI" id="CHEBI:29969"/>
        <dbReference type="ChEBI" id="CHEBI:30616"/>
        <dbReference type="ChEBI" id="CHEBI:33019"/>
        <dbReference type="ChEBI" id="CHEBI:83088"/>
        <dbReference type="ChEBI" id="CHEBI:83099"/>
        <dbReference type="ChEBI" id="CHEBI:456215"/>
        <dbReference type="EC" id="6.3.1.20"/>
    </reaction>
</comment>
<evidence type="ECO:0000256" key="5">
    <source>
        <dbReference type="ARBA" id="ARBA00022741"/>
    </source>
</evidence>
<dbReference type="InterPro" id="IPR019491">
    <property type="entry name" value="Lipoate_protein_ligase_C"/>
</dbReference>
<dbReference type="RefSeq" id="WP_096429024.1">
    <property type="nucleotide sequence ID" value="NZ_AP018042.1"/>
</dbReference>
<sequence>MLYFISSSTNPSFNIATEEYLLKNYEDDFFFLYTNTPALIVGKHQNTLAEINLEKAEQENIPVVRRMSGGGTVFHDEGNLNYCFIKNGEKGKLVDFQKYSQPIVDTLQALNVDAKFEGKSDLTIDGKKFSGNASHIYKNKVMQHGTMLFSSDLKQLNQLLKVNPLKFKDRGIRSIRSKVTNISEYLSDSMSLEKFGQLILEDLKTKFLDAKKFELSAIDIEKIEALMAEKYNNWEWNYGYSPNYIFEKLSNFPGGGILELSMKVEKGIIKNLELFGNCLVENQISHFKTKLIGKYHDKTTIRKTLKELDLNLFFHEITDKELLSALF</sequence>
<name>A0A1Y1CIJ6_9BACT</name>
<evidence type="ECO:0000256" key="4">
    <source>
        <dbReference type="ARBA" id="ARBA00022598"/>
    </source>
</evidence>
<dbReference type="GO" id="GO:0016979">
    <property type="term" value="F:lipoate-protein ligase activity"/>
    <property type="evidence" value="ECO:0007669"/>
    <property type="project" value="UniProtKB-EC"/>
</dbReference>
<feature type="domain" description="BPL/LPL catalytic" evidence="8">
    <location>
        <begin position="24"/>
        <end position="211"/>
    </location>
</feature>
<dbReference type="FunFam" id="3.30.930.10:FF:000072">
    <property type="entry name" value="Lipoate--protein ligase"/>
    <property type="match status" value="1"/>
</dbReference>
<dbReference type="SUPFAM" id="SSF55681">
    <property type="entry name" value="Class II aaRS and biotin synthetases"/>
    <property type="match status" value="1"/>
</dbReference>
<evidence type="ECO:0000313" key="10">
    <source>
        <dbReference type="Proteomes" id="UP000218267"/>
    </source>
</evidence>
<gene>
    <name evidence="9" type="ORF">ALGA_1780</name>
</gene>
<dbReference type="InterPro" id="IPR004143">
    <property type="entry name" value="BPL_LPL_catalytic"/>
</dbReference>
<evidence type="ECO:0000256" key="7">
    <source>
        <dbReference type="ARBA" id="ARBA00048037"/>
    </source>
</evidence>
<dbReference type="PANTHER" id="PTHR12561">
    <property type="entry name" value="LIPOATE-PROTEIN LIGASE"/>
    <property type="match status" value="1"/>
</dbReference>
<keyword evidence="5" id="KW-0547">Nucleotide-binding</keyword>
<comment type="pathway">
    <text evidence="1">Protein modification; protein lipoylation via exogenous pathway; protein N(6)-(lipoyl)lysine from lipoate: step 2/2.</text>
</comment>
<dbReference type="InterPro" id="IPR004562">
    <property type="entry name" value="LipoylTrfase_LipoateP_Ligase"/>
</dbReference>
<reference evidence="10" key="2">
    <citation type="journal article" date="2020" name="Antonie Van Leeuwenhoek">
        <title>Labilibaculum antarcticum sp. nov., a novel facultative anaerobic, psychrotorelant bacterium isolated from marine sediment of Antarctica.</title>
        <authorList>
            <person name="Watanabe M."/>
            <person name="Kojima H."/>
            <person name="Fukui M."/>
        </authorList>
    </citation>
    <scope>NUCLEOTIDE SEQUENCE [LARGE SCALE GENOMIC DNA]</scope>
    <source>
        <strain evidence="10">SPP2</strain>
    </source>
</reference>
<dbReference type="InterPro" id="IPR045864">
    <property type="entry name" value="aa-tRNA-synth_II/BPL/LPL"/>
</dbReference>
<dbReference type="PANTHER" id="PTHR12561:SF3">
    <property type="entry name" value="LIPOYLTRANSFERASE 1, MITOCHONDRIAL"/>
    <property type="match status" value="1"/>
</dbReference>
<dbReference type="GO" id="GO:0017118">
    <property type="term" value="F:lipoyltransferase activity"/>
    <property type="evidence" value="ECO:0007669"/>
    <property type="project" value="TreeGrafter"/>
</dbReference>
<accession>A0A1Y1CIJ6</accession>